<dbReference type="EMBL" id="JARAKH010000007">
    <property type="protein sequence ID" value="KAK8402966.1"/>
    <property type="molecule type" value="Genomic_DNA"/>
</dbReference>
<reference evidence="4 5" key="1">
    <citation type="submission" date="2023-03" db="EMBL/GenBank/DDBJ databases">
        <title>High-quality genome of Scylla paramamosain provides insights in environmental adaptation.</title>
        <authorList>
            <person name="Zhang L."/>
        </authorList>
    </citation>
    <scope>NUCLEOTIDE SEQUENCE [LARGE SCALE GENOMIC DNA]</scope>
    <source>
        <strain evidence="4">LZ_2023a</strain>
        <tissue evidence="4">Muscle</tissue>
    </source>
</reference>
<dbReference type="PROSITE" id="PS50835">
    <property type="entry name" value="IG_LIKE"/>
    <property type="match status" value="1"/>
</dbReference>
<dbReference type="Gene3D" id="2.60.40.10">
    <property type="entry name" value="Immunoglobulins"/>
    <property type="match status" value="1"/>
</dbReference>
<keyword evidence="2" id="KW-0732">Signal</keyword>
<feature type="signal peptide" evidence="2">
    <location>
        <begin position="1"/>
        <end position="15"/>
    </location>
</feature>
<feature type="region of interest" description="Disordered" evidence="1">
    <location>
        <begin position="159"/>
        <end position="183"/>
    </location>
</feature>
<dbReference type="EMBL" id="JARAKH010000007">
    <property type="protein sequence ID" value="KAK8402965.1"/>
    <property type="molecule type" value="Genomic_DNA"/>
</dbReference>
<sequence length="430" mass="46641">MGVPLRLALLACVLAALVPAPGLMLDILEVSLEGGSTDYLEVGANVDYSLSCEYRTPYDDPVKEVLWTRFGKPFYKWAGTGSPTVLDIAFLGLVNSSPEKDPQNVHFIAPLHYNLAGTYMCQVFTNKATTNASYTLRIVDAGSWPIVMTVEALGKIMSENDTDTASGSSDGGDGAGDSGDIDQNKYEVNQTIGNDIDVGFEDKDCTLVWSLSTPAIYPRPNVTCGHYSFDHEDVVQRLPAGLTLHKYPNGSWTASFSNTHIQVSSLPKSHRLGCSIRIPNTSYKMVVRPQDDLWVESLIDTGGCSGLQDVQERGLIVEMRDATYTCRGDVLPASRSGPAVATISCPESYTAIFPDNPRKTWGGSLELSCAENDVGWRRYTPEETMRLGDLMNPDSLPICVRGHSGAASHSGNLCSITLAVTLVLGWLFHV</sequence>
<dbReference type="EMBL" id="JARAKH010000007">
    <property type="protein sequence ID" value="KAK8402964.1"/>
    <property type="molecule type" value="Genomic_DNA"/>
</dbReference>
<dbReference type="AlphaFoldDB" id="A0AAW0UVC7"/>
<proteinExistence type="predicted"/>
<evidence type="ECO:0000313" key="4">
    <source>
        <dbReference type="EMBL" id="KAK8402966.1"/>
    </source>
</evidence>
<evidence type="ECO:0000259" key="3">
    <source>
        <dbReference type="PROSITE" id="PS50835"/>
    </source>
</evidence>
<dbReference type="InterPro" id="IPR013783">
    <property type="entry name" value="Ig-like_fold"/>
</dbReference>
<gene>
    <name evidence="4" type="ORF">O3P69_000896</name>
</gene>
<protein>
    <recommendedName>
        <fullName evidence="3">Ig-like domain-containing protein</fullName>
    </recommendedName>
</protein>
<evidence type="ECO:0000256" key="2">
    <source>
        <dbReference type="SAM" id="SignalP"/>
    </source>
</evidence>
<name>A0AAW0UVC7_SCYPA</name>
<organism evidence="4 5">
    <name type="scientific">Scylla paramamosain</name>
    <name type="common">Mud crab</name>
    <dbReference type="NCBI Taxonomy" id="85552"/>
    <lineage>
        <taxon>Eukaryota</taxon>
        <taxon>Metazoa</taxon>
        <taxon>Ecdysozoa</taxon>
        <taxon>Arthropoda</taxon>
        <taxon>Crustacea</taxon>
        <taxon>Multicrustacea</taxon>
        <taxon>Malacostraca</taxon>
        <taxon>Eumalacostraca</taxon>
        <taxon>Eucarida</taxon>
        <taxon>Decapoda</taxon>
        <taxon>Pleocyemata</taxon>
        <taxon>Brachyura</taxon>
        <taxon>Eubrachyura</taxon>
        <taxon>Portunoidea</taxon>
        <taxon>Portunidae</taxon>
        <taxon>Portuninae</taxon>
        <taxon>Scylla</taxon>
    </lineage>
</organism>
<dbReference type="InterPro" id="IPR007110">
    <property type="entry name" value="Ig-like_dom"/>
</dbReference>
<accession>A0AAW0UVC7</accession>
<evidence type="ECO:0000313" key="5">
    <source>
        <dbReference type="Proteomes" id="UP001487740"/>
    </source>
</evidence>
<dbReference type="Proteomes" id="UP001487740">
    <property type="component" value="Unassembled WGS sequence"/>
</dbReference>
<feature type="chain" id="PRO_5044717170" description="Ig-like domain-containing protein" evidence="2">
    <location>
        <begin position="16"/>
        <end position="430"/>
    </location>
</feature>
<comment type="caution">
    <text evidence="4">The sequence shown here is derived from an EMBL/GenBank/DDBJ whole genome shotgun (WGS) entry which is preliminary data.</text>
</comment>
<feature type="domain" description="Ig-like" evidence="3">
    <location>
        <begin position="21"/>
        <end position="137"/>
    </location>
</feature>
<keyword evidence="5" id="KW-1185">Reference proteome</keyword>
<evidence type="ECO:0000256" key="1">
    <source>
        <dbReference type="SAM" id="MobiDB-lite"/>
    </source>
</evidence>